<name>A0ABW3B1Y3_9FLAO</name>
<evidence type="ECO:0000313" key="1">
    <source>
        <dbReference type="EMBL" id="MFD0797298.1"/>
    </source>
</evidence>
<organism evidence="1 2">
    <name type="scientific">Maribacter chungangensis</name>
    <dbReference type="NCBI Taxonomy" id="1069117"/>
    <lineage>
        <taxon>Bacteria</taxon>
        <taxon>Pseudomonadati</taxon>
        <taxon>Bacteroidota</taxon>
        <taxon>Flavobacteriia</taxon>
        <taxon>Flavobacteriales</taxon>
        <taxon>Flavobacteriaceae</taxon>
        <taxon>Maribacter</taxon>
    </lineage>
</organism>
<dbReference type="RefSeq" id="WP_379933523.1">
    <property type="nucleotide sequence ID" value="NZ_JBHTHY010000004.1"/>
</dbReference>
<accession>A0ABW3B1Y3</accession>
<dbReference type="Pfam" id="PF11751">
    <property type="entry name" value="PorP_SprF"/>
    <property type="match status" value="1"/>
</dbReference>
<reference evidence="2" key="1">
    <citation type="journal article" date="2019" name="Int. J. Syst. Evol. Microbiol.">
        <title>The Global Catalogue of Microorganisms (GCM) 10K type strain sequencing project: providing services to taxonomists for standard genome sequencing and annotation.</title>
        <authorList>
            <consortium name="The Broad Institute Genomics Platform"/>
            <consortium name="The Broad Institute Genome Sequencing Center for Infectious Disease"/>
            <person name="Wu L."/>
            <person name="Ma J."/>
        </authorList>
    </citation>
    <scope>NUCLEOTIDE SEQUENCE [LARGE SCALE GENOMIC DNA]</scope>
    <source>
        <strain evidence="2">CCUG 61948</strain>
    </source>
</reference>
<evidence type="ECO:0000313" key="2">
    <source>
        <dbReference type="Proteomes" id="UP001597012"/>
    </source>
</evidence>
<sequence length="566" mass="64188">MDFTHKIAVRIALLLILTTVAGSLSAYSQEAKTEIATSGAYHNQLFFNRFLINPTFSLVRENKSYLNILHRNQYATFDDNSQNYFLGFSNKLNDRTALGIGVYSQSTGVIQEFGFNANYATSVRLGTNSKLAFGTNITYINKGVDKNKVVISEQDPTIKDARKESKIAIKPGVNLSLGNFDFGIYAEDLFRYNQTTEEFVTDLSLNSIKASVQYTHGFKAGRGLFQNARLMPLAQVGQNSNGSLYYFGSLVLDMPNYGWLQTTLDQEYGMSAGVGFNLSKTMSLGYLMEKDLSQQEANLGWNHELSLAYTFKNENSMAHSYVDSSDDAKIDQIVRNYEAQISDLLAEKDKRQRNAKFKQDMMSGTIDEHTLAYQNKLILDELMMRQDSIEASRIAAFEDRFETIVRLLRNDIKDNIKSSLQNYTPEEETYLARTNTGTGKENKYNDFDRRQYSKLPVKVLGDADAIGVKSGFYVIANVYKNKKYLNAFVESLEKKGLEPKQFYNRENGLHYVYLADYDAKQEAQVASVSDLGGKYSDEKWIMQVDRSTATASNVYEDDEAFYSREE</sequence>
<protein>
    <submittedName>
        <fullName evidence="1">PorP/SprF family type IX secretion system membrane protein</fullName>
    </submittedName>
</protein>
<dbReference type="InterPro" id="IPR019861">
    <property type="entry name" value="PorP/SprF_Bacteroidetes"/>
</dbReference>
<proteinExistence type="predicted"/>
<keyword evidence="2" id="KW-1185">Reference proteome</keyword>
<dbReference type="NCBIfam" id="TIGR03519">
    <property type="entry name" value="T9SS_PorP_fam"/>
    <property type="match status" value="1"/>
</dbReference>
<gene>
    <name evidence="1" type="ORF">ACFQZJ_07490</name>
</gene>
<dbReference type="EMBL" id="JBHTHY010000004">
    <property type="protein sequence ID" value="MFD0797298.1"/>
    <property type="molecule type" value="Genomic_DNA"/>
</dbReference>
<comment type="caution">
    <text evidence="1">The sequence shown here is derived from an EMBL/GenBank/DDBJ whole genome shotgun (WGS) entry which is preliminary data.</text>
</comment>
<dbReference type="Proteomes" id="UP001597012">
    <property type="component" value="Unassembled WGS sequence"/>
</dbReference>